<dbReference type="GO" id="GO:0000976">
    <property type="term" value="F:transcription cis-regulatory region binding"/>
    <property type="evidence" value="ECO:0007669"/>
    <property type="project" value="TreeGrafter"/>
</dbReference>
<dbReference type="InterPro" id="IPR009057">
    <property type="entry name" value="Homeodomain-like_sf"/>
</dbReference>
<dbReference type="PANTHER" id="PTHR30055">
    <property type="entry name" value="HTH-TYPE TRANSCRIPTIONAL REGULATOR RUTR"/>
    <property type="match status" value="1"/>
</dbReference>
<evidence type="ECO:0000256" key="3">
    <source>
        <dbReference type="ARBA" id="ARBA00023163"/>
    </source>
</evidence>
<reference evidence="6 7" key="1">
    <citation type="submission" date="2019-07" db="EMBL/GenBank/DDBJ databases">
        <title>Whole genome shotgun sequence of Cellulomonas hominis NBRC 16055.</title>
        <authorList>
            <person name="Hosoyama A."/>
            <person name="Uohara A."/>
            <person name="Ohji S."/>
            <person name="Ichikawa N."/>
        </authorList>
    </citation>
    <scope>NUCLEOTIDE SEQUENCE [LARGE SCALE GENOMIC DNA]</scope>
    <source>
        <strain evidence="6 7">NBRC 16055</strain>
    </source>
</reference>
<evidence type="ECO:0000313" key="7">
    <source>
        <dbReference type="Proteomes" id="UP000321723"/>
    </source>
</evidence>
<keyword evidence="2 4" id="KW-0238">DNA-binding</keyword>
<evidence type="ECO:0000256" key="4">
    <source>
        <dbReference type="PROSITE-ProRule" id="PRU00335"/>
    </source>
</evidence>
<dbReference type="InterPro" id="IPR050109">
    <property type="entry name" value="HTH-type_TetR-like_transc_reg"/>
</dbReference>
<keyword evidence="3" id="KW-0804">Transcription</keyword>
<dbReference type="Pfam" id="PF00440">
    <property type="entry name" value="TetR_N"/>
    <property type="match status" value="1"/>
</dbReference>
<evidence type="ECO:0000313" key="6">
    <source>
        <dbReference type="EMBL" id="GEL48169.1"/>
    </source>
</evidence>
<dbReference type="GO" id="GO:0003700">
    <property type="term" value="F:DNA-binding transcription factor activity"/>
    <property type="evidence" value="ECO:0007669"/>
    <property type="project" value="TreeGrafter"/>
</dbReference>
<gene>
    <name evidence="6" type="ORF">CHO01_32850</name>
</gene>
<dbReference type="SUPFAM" id="SSF46689">
    <property type="entry name" value="Homeodomain-like"/>
    <property type="match status" value="1"/>
</dbReference>
<dbReference type="InterPro" id="IPR011075">
    <property type="entry name" value="TetR_C"/>
</dbReference>
<comment type="caution">
    <text evidence="6">The sequence shown here is derived from an EMBL/GenBank/DDBJ whole genome shotgun (WGS) entry which is preliminary data.</text>
</comment>
<dbReference type="PRINTS" id="PR00455">
    <property type="entry name" value="HTHTETR"/>
</dbReference>
<dbReference type="AlphaFoldDB" id="A0A511FFZ1"/>
<sequence>MGAGAVTAHRPRPTDPRVVRSRAAVLAATLELLAERGVAGATVEAVSARSGVAKTTIYRQWPDQAALVRDAFDGALTAPPHPDTGTLRGDLTELVTGLADAVTSGPAAAIMAGLVDAAERDPAFAEVHRAQAAARHHVVHDVLARAASRGEIPPDTDPAVVLDLLAGPVFHRRWVTRRPLDPAFTAAVVTAALAALEPRTPRDAGRGGPAGPHTT</sequence>
<dbReference type="Proteomes" id="UP000321723">
    <property type="component" value="Unassembled WGS sequence"/>
</dbReference>
<dbReference type="Pfam" id="PF16859">
    <property type="entry name" value="TetR_C_11"/>
    <property type="match status" value="1"/>
</dbReference>
<name>A0A511FFZ1_9CELL</name>
<dbReference type="Gene3D" id="1.10.357.10">
    <property type="entry name" value="Tetracycline Repressor, domain 2"/>
    <property type="match status" value="1"/>
</dbReference>
<dbReference type="InterPro" id="IPR001647">
    <property type="entry name" value="HTH_TetR"/>
</dbReference>
<accession>A0A511FFZ1</accession>
<organism evidence="6 7">
    <name type="scientific">Cellulomonas hominis</name>
    <dbReference type="NCBI Taxonomy" id="156981"/>
    <lineage>
        <taxon>Bacteria</taxon>
        <taxon>Bacillati</taxon>
        <taxon>Actinomycetota</taxon>
        <taxon>Actinomycetes</taxon>
        <taxon>Micrococcales</taxon>
        <taxon>Cellulomonadaceae</taxon>
        <taxon>Cellulomonas</taxon>
    </lineage>
</organism>
<evidence type="ECO:0000256" key="1">
    <source>
        <dbReference type="ARBA" id="ARBA00023015"/>
    </source>
</evidence>
<evidence type="ECO:0000256" key="2">
    <source>
        <dbReference type="ARBA" id="ARBA00023125"/>
    </source>
</evidence>
<keyword evidence="1" id="KW-0805">Transcription regulation</keyword>
<dbReference type="Gene3D" id="1.10.10.60">
    <property type="entry name" value="Homeodomain-like"/>
    <property type="match status" value="1"/>
</dbReference>
<evidence type="ECO:0000259" key="5">
    <source>
        <dbReference type="PROSITE" id="PS50977"/>
    </source>
</evidence>
<feature type="DNA-binding region" description="H-T-H motif" evidence="4">
    <location>
        <begin position="42"/>
        <end position="61"/>
    </location>
</feature>
<dbReference type="EMBL" id="BJVQ01000064">
    <property type="protein sequence ID" value="GEL48169.1"/>
    <property type="molecule type" value="Genomic_DNA"/>
</dbReference>
<feature type="domain" description="HTH tetR-type" evidence="5">
    <location>
        <begin position="19"/>
        <end position="79"/>
    </location>
</feature>
<dbReference type="SUPFAM" id="SSF48498">
    <property type="entry name" value="Tetracyclin repressor-like, C-terminal domain"/>
    <property type="match status" value="1"/>
</dbReference>
<proteinExistence type="predicted"/>
<dbReference type="PROSITE" id="PS50977">
    <property type="entry name" value="HTH_TETR_2"/>
    <property type="match status" value="1"/>
</dbReference>
<keyword evidence="7" id="KW-1185">Reference proteome</keyword>
<protein>
    <submittedName>
        <fullName evidence="6">TetR family transcriptional regulator</fullName>
    </submittedName>
</protein>
<dbReference type="PANTHER" id="PTHR30055:SF148">
    <property type="entry name" value="TETR-FAMILY TRANSCRIPTIONAL REGULATOR"/>
    <property type="match status" value="1"/>
</dbReference>
<dbReference type="InterPro" id="IPR036271">
    <property type="entry name" value="Tet_transcr_reg_TetR-rel_C_sf"/>
</dbReference>